<evidence type="ECO:0000313" key="4">
    <source>
        <dbReference type="EMBL" id="KAK7317796.1"/>
    </source>
</evidence>
<evidence type="ECO:0000259" key="3">
    <source>
        <dbReference type="Pfam" id="PF05617"/>
    </source>
</evidence>
<proteinExistence type="predicted"/>
<dbReference type="InterPro" id="IPR008502">
    <property type="entry name" value="Prolamin-like"/>
</dbReference>
<feature type="domain" description="Prolamin-like" evidence="3">
    <location>
        <begin position="36"/>
        <end position="109"/>
    </location>
</feature>
<protein>
    <recommendedName>
        <fullName evidence="3">Prolamin-like domain-containing protein</fullName>
    </recommendedName>
</protein>
<gene>
    <name evidence="4" type="ORF">RJT34_02331</name>
</gene>
<evidence type="ECO:0000256" key="2">
    <source>
        <dbReference type="SAM" id="SignalP"/>
    </source>
</evidence>
<comment type="caution">
    <text evidence="4">The sequence shown here is derived from an EMBL/GenBank/DDBJ whole genome shotgun (WGS) entry which is preliminary data.</text>
</comment>
<reference evidence="4 5" key="1">
    <citation type="submission" date="2024-01" db="EMBL/GenBank/DDBJ databases">
        <title>The genomes of 5 underutilized Papilionoideae crops provide insights into root nodulation and disease resistance.</title>
        <authorList>
            <person name="Yuan L."/>
        </authorList>
    </citation>
    <scope>NUCLEOTIDE SEQUENCE [LARGE SCALE GENOMIC DNA]</scope>
    <source>
        <strain evidence="4">LY-2023</strain>
        <tissue evidence="4">Leaf</tissue>
    </source>
</reference>
<keyword evidence="5" id="KW-1185">Reference proteome</keyword>
<accession>A0AAN9Q0A7</accession>
<evidence type="ECO:0000313" key="5">
    <source>
        <dbReference type="Proteomes" id="UP001359559"/>
    </source>
</evidence>
<dbReference type="EMBL" id="JAYKXN010000001">
    <property type="protein sequence ID" value="KAK7317796.1"/>
    <property type="molecule type" value="Genomic_DNA"/>
</dbReference>
<name>A0AAN9Q0A7_CLITE</name>
<dbReference type="PANTHER" id="PTHR31951">
    <property type="entry name" value="BIFUNCTIONAL INHIBITOR/LIPID-TRANSFER PROTEIN/SEED STORAGE 2S ALBUMIN SUPERFAMILY PROTEIN-RELATED"/>
    <property type="match status" value="1"/>
</dbReference>
<keyword evidence="1 2" id="KW-0732">Signal</keyword>
<organism evidence="4 5">
    <name type="scientific">Clitoria ternatea</name>
    <name type="common">Butterfly pea</name>
    <dbReference type="NCBI Taxonomy" id="43366"/>
    <lineage>
        <taxon>Eukaryota</taxon>
        <taxon>Viridiplantae</taxon>
        <taxon>Streptophyta</taxon>
        <taxon>Embryophyta</taxon>
        <taxon>Tracheophyta</taxon>
        <taxon>Spermatophyta</taxon>
        <taxon>Magnoliopsida</taxon>
        <taxon>eudicotyledons</taxon>
        <taxon>Gunneridae</taxon>
        <taxon>Pentapetalae</taxon>
        <taxon>rosids</taxon>
        <taxon>fabids</taxon>
        <taxon>Fabales</taxon>
        <taxon>Fabaceae</taxon>
        <taxon>Papilionoideae</taxon>
        <taxon>50 kb inversion clade</taxon>
        <taxon>NPAAA clade</taxon>
        <taxon>indigoferoid/millettioid clade</taxon>
        <taxon>Phaseoleae</taxon>
        <taxon>Clitoria</taxon>
    </lineage>
</organism>
<feature type="signal peptide" evidence="2">
    <location>
        <begin position="1"/>
        <end position="26"/>
    </location>
</feature>
<dbReference type="Proteomes" id="UP001359559">
    <property type="component" value="Unassembled WGS sequence"/>
</dbReference>
<dbReference type="Pfam" id="PF05617">
    <property type="entry name" value="Prolamin_like"/>
    <property type="match status" value="2"/>
</dbReference>
<feature type="chain" id="PRO_5042841717" description="Prolamin-like domain-containing protein" evidence="2">
    <location>
        <begin position="27"/>
        <end position="197"/>
    </location>
</feature>
<feature type="domain" description="Prolamin-like" evidence="3">
    <location>
        <begin position="122"/>
        <end position="194"/>
    </location>
</feature>
<dbReference type="PANTHER" id="PTHR31951:SF22">
    <property type="entry name" value="ECA1 GAMETOGENESIS RELATED FAMILY"/>
    <property type="match status" value="1"/>
</dbReference>
<evidence type="ECO:0000256" key="1">
    <source>
        <dbReference type="ARBA" id="ARBA00022729"/>
    </source>
</evidence>
<sequence length="197" mass="22465">MTMARLSKYLMLVAFFMVTTTTKILATSEEESVVQCAILMGSRCGKQVTDKLSNNKDIISMECCYKLVQMGHSCHTKVTKYVLQTESRFKHANWTAILAKNDEIFNECDQATIPEDKNYLSKCLEILGNDCGAEVFRKLVFDKNMSENSCEKLVKMGQPCHMNMVKALIRNPEMRDANAIELLKKSKKIFKQCSHIE</sequence>
<dbReference type="AlphaFoldDB" id="A0AAN9Q0A7"/>